<evidence type="ECO:0000313" key="3">
    <source>
        <dbReference type="Proteomes" id="UP000639338"/>
    </source>
</evidence>
<gene>
    <name evidence="2" type="ORF">HCN44_003351</name>
</gene>
<name>A0A834Y0G7_APHGI</name>
<reference evidence="2 3" key="1">
    <citation type="submission" date="2020-08" db="EMBL/GenBank/DDBJ databases">
        <title>Aphidius gifuensis genome sequencing and assembly.</title>
        <authorList>
            <person name="Du Z."/>
        </authorList>
    </citation>
    <scope>NUCLEOTIDE SEQUENCE [LARGE SCALE GENOMIC DNA]</scope>
    <source>
        <strain evidence="2">YNYX2018</strain>
        <tissue evidence="2">Adults</tissue>
    </source>
</reference>
<sequence>MNRVVDKIVESQLKKYKIKCNDIKKCKKNESKKQQNRCSCDSHDKSQEAVLDEQHKQNINFRFYNGLISHSPSIPTEDSKVESKEFVDKDQNEYDDSHIYNDDYPAGSSISNLLEAPTNNYRELDEFDEETDQSSRQFLVSSPLRQGMITQPSWTLDGSDDTSTLDNNNTNREVIEIIRNIQSLRNSIVQEMTHVLSPDDSTESRSLDFNENDGSIDGSLLPSDSECLSFHSTEEPVLGHPREYQSKLHEIKKSTLHIINNNKKRETNDQKLKNNKLLRL</sequence>
<accession>A0A834Y0G7</accession>
<protein>
    <submittedName>
        <fullName evidence="2">Uncharacterized protein</fullName>
    </submittedName>
</protein>
<proteinExistence type="predicted"/>
<comment type="caution">
    <text evidence="2">The sequence shown here is derived from an EMBL/GenBank/DDBJ whole genome shotgun (WGS) entry which is preliminary data.</text>
</comment>
<keyword evidence="3" id="KW-1185">Reference proteome</keyword>
<dbReference type="Proteomes" id="UP000639338">
    <property type="component" value="Unassembled WGS sequence"/>
</dbReference>
<dbReference type="AlphaFoldDB" id="A0A834Y0G7"/>
<evidence type="ECO:0000313" key="2">
    <source>
        <dbReference type="EMBL" id="KAF7994261.1"/>
    </source>
</evidence>
<dbReference type="EMBL" id="JACMRX010000002">
    <property type="protein sequence ID" value="KAF7994261.1"/>
    <property type="molecule type" value="Genomic_DNA"/>
</dbReference>
<feature type="region of interest" description="Disordered" evidence="1">
    <location>
        <begin position="197"/>
        <end position="218"/>
    </location>
</feature>
<evidence type="ECO:0000256" key="1">
    <source>
        <dbReference type="SAM" id="MobiDB-lite"/>
    </source>
</evidence>
<organism evidence="2 3">
    <name type="scientific">Aphidius gifuensis</name>
    <name type="common">Parasitoid wasp</name>
    <dbReference type="NCBI Taxonomy" id="684658"/>
    <lineage>
        <taxon>Eukaryota</taxon>
        <taxon>Metazoa</taxon>
        <taxon>Ecdysozoa</taxon>
        <taxon>Arthropoda</taxon>
        <taxon>Hexapoda</taxon>
        <taxon>Insecta</taxon>
        <taxon>Pterygota</taxon>
        <taxon>Neoptera</taxon>
        <taxon>Endopterygota</taxon>
        <taxon>Hymenoptera</taxon>
        <taxon>Apocrita</taxon>
        <taxon>Ichneumonoidea</taxon>
        <taxon>Braconidae</taxon>
        <taxon>Aphidiinae</taxon>
        <taxon>Aphidius</taxon>
    </lineage>
</organism>